<dbReference type="EMBL" id="FOND01000010">
    <property type="protein sequence ID" value="SFF25887.1"/>
    <property type="molecule type" value="Genomic_DNA"/>
</dbReference>
<reference evidence="3" key="1">
    <citation type="submission" date="2016-10" db="EMBL/GenBank/DDBJ databases">
        <authorList>
            <person name="Varghese N."/>
            <person name="Submissions S."/>
        </authorList>
    </citation>
    <scope>NUCLEOTIDE SEQUENCE [LARGE SCALE GENOMIC DNA]</scope>
    <source>
        <strain evidence="3">DSM 46838</strain>
    </source>
</reference>
<name>A0A1I2HA91_9ACTN</name>
<dbReference type="STRING" id="1798228.SAMN05216574_110170"/>
<proteinExistence type="predicted"/>
<accession>A0A1I2HA91</accession>
<sequence>MKLDKQELVRVLRTEGDNDTADRAERELPDEVDTDRDGDALDALGLDRTQLMAKLAGGGFGGTIAP</sequence>
<dbReference type="RefSeq" id="WP_092199951.1">
    <property type="nucleotide sequence ID" value="NZ_FOND01000010.1"/>
</dbReference>
<dbReference type="Proteomes" id="UP000198589">
    <property type="component" value="Unassembled WGS sequence"/>
</dbReference>
<dbReference type="AlphaFoldDB" id="A0A1I2HA91"/>
<organism evidence="2 3">
    <name type="scientific">Blastococcus tunisiensis</name>
    <dbReference type="NCBI Taxonomy" id="1798228"/>
    <lineage>
        <taxon>Bacteria</taxon>
        <taxon>Bacillati</taxon>
        <taxon>Actinomycetota</taxon>
        <taxon>Actinomycetes</taxon>
        <taxon>Geodermatophilales</taxon>
        <taxon>Geodermatophilaceae</taxon>
        <taxon>Blastococcus</taxon>
    </lineage>
</organism>
<keyword evidence="3" id="KW-1185">Reference proteome</keyword>
<dbReference type="OrthoDB" id="5196537at2"/>
<gene>
    <name evidence="2" type="ORF">SAMN05216574_110170</name>
</gene>
<evidence type="ECO:0000256" key="1">
    <source>
        <dbReference type="SAM" id="MobiDB-lite"/>
    </source>
</evidence>
<feature type="region of interest" description="Disordered" evidence="1">
    <location>
        <begin position="13"/>
        <end position="39"/>
    </location>
</feature>
<protein>
    <submittedName>
        <fullName evidence="2">Uncharacterized protein</fullName>
    </submittedName>
</protein>
<evidence type="ECO:0000313" key="3">
    <source>
        <dbReference type="Proteomes" id="UP000198589"/>
    </source>
</evidence>
<evidence type="ECO:0000313" key="2">
    <source>
        <dbReference type="EMBL" id="SFF25887.1"/>
    </source>
</evidence>